<dbReference type="RefSeq" id="WP_069728728.1">
    <property type="nucleotide sequence ID" value="NZ_JABWPE010000009.1"/>
</dbReference>
<dbReference type="EMBL" id="JABWPM010000008">
    <property type="protein sequence ID" value="NUY96686.1"/>
    <property type="molecule type" value="Genomic_DNA"/>
</dbReference>
<dbReference type="AlphaFoldDB" id="A0A7Y6NDV6"/>
<evidence type="ECO:0000313" key="1">
    <source>
        <dbReference type="EMBL" id="NUY96686.1"/>
    </source>
</evidence>
<accession>A0A7Y6NDV6</accession>
<keyword evidence="1" id="KW-0808">Transferase</keyword>
<keyword evidence="1" id="KW-0489">Methyltransferase</keyword>
<comment type="caution">
    <text evidence="1">The sequence shown here is derived from an EMBL/GenBank/DDBJ whole genome shotgun (WGS) entry which is preliminary data.</text>
</comment>
<dbReference type="Pfam" id="PF13578">
    <property type="entry name" value="Methyltransf_24"/>
    <property type="match status" value="1"/>
</dbReference>
<gene>
    <name evidence="1" type="ORF">HU668_09465</name>
</gene>
<sequence>MALFIDPDEALKSLNFAEIAERLNIEIYSGFKSDLTPWLGKNIIFDDLIAKRNTGTGNDHYEDQCSAKYYYDIFNTIKSSLGEANRIVEVGVFMGGSTSILAGCAHYLGIELDLIDINPDFLQFAHERARRSYPEAVESRVRMFHGTLPEYVRDVLMGEENVKIIIHHDGSHSFEQVIRDLGSLYYLNDKLHSILIQDTHLRGVPKYFNFVDAAVYSIFGRDVTYAPIGSVYNDSRLCEPNKWQGNYFMPGEPEGMYIPLSHNKFHYPHPKIGFSEFFESV</sequence>
<dbReference type="GO" id="GO:0008168">
    <property type="term" value="F:methyltransferase activity"/>
    <property type="evidence" value="ECO:0007669"/>
    <property type="project" value="UniProtKB-KW"/>
</dbReference>
<organism evidence="1 2">
    <name type="scientific">Pantoea brenneri</name>
    <dbReference type="NCBI Taxonomy" id="472694"/>
    <lineage>
        <taxon>Bacteria</taxon>
        <taxon>Pseudomonadati</taxon>
        <taxon>Pseudomonadota</taxon>
        <taxon>Gammaproteobacteria</taxon>
        <taxon>Enterobacterales</taxon>
        <taxon>Erwiniaceae</taxon>
        <taxon>Pantoea</taxon>
    </lineage>
</organism>
<dbReference type="GeneID" id="57345387"/>
<evidence type="ECO:0000313" key="2">
    <source>
        <dbReference type="Proteomes" id="UP000566985"/>
    </source>
</evidence>
<dbReference type="InterPro" id="IPR029063">
    <property type="entry name" value="SAM-dependent_MTases_sf"/>
</dbReference>
<dbReference type="SUPFAM" id="SSF53335">
    <property type="entry name" value="S-adenosyl-L-methionine-dependent methyltransferases"/>
    <property type="match status" value="1"/>
</dbReference>
<dbReference type="GO" id="GO:0032259">
    <property type="term" value="P:methylation"/>
    <property type="evidence" value="ECO:0007669"/>
    <property type="project" value="UniProtKB-KW"/>
</dbReference>
<protein>
    <submittedName>
        <fullName evidence="1">Class I SAM-dependent methyltransferase</fullName>
    </submittedName>
</protein>
<reference evidence="1 2" key="1">
    <citation type="submission" date="2020-05" db="EMBL/GenBank/DDBJ databases">
        <title>Whole Genome Sequences of Enterobacteriales Associated with the International Space Station.</title>
        <authorList>
            <person name="Bharadwaj A."/>
            <person name="Daudu R."/>
            <person name="Singh N."/>
            <person name="Wood J."/>
            <person name="Debieu M."/>
            <person name="Mason C."/>
            <person name="Wang C."/>
            <person name="Venkateswaran K."/>
        </authorList>
    </citation>
    <scope>NUCLEOTIDE SEQUENCE [LARGE SCALE GENOMIC DNA]</scope>
    <source>
        <strain evidence="1 2">IF5SW-B1</strain>
    </source>
</reference>
<name>A0A7Y6NDV6_9GAMM</name>
<dbReference type="Proteomes" id="UP000566985">
    <property type="component" value="Unassembled WGS sequence"/>
</dbReference>
<dbReference type="Gene3D" id="3.40.50.150">
    <property type="entry name" value="Vaccinia Virus protein VP39"/>
    <property type="match status" value="1"/>
</dbReference>
<proteinExistence type="predicted"/>